<sequence>MPLPEKFPKPKRLHQKHRMENVVRPRPDYRRLANLSKPEDALARRRQKDAEEAREAAECSREHRSKSGDGLRISLPAKPARLGNIFGNMRTSDPVGRTTKSGHQQTAEKVFSAHKVKPQPFFSGQPRTNLPEQIQRFLQEPSLVSFGDRQLRQEKDDLDWVDADIESFDGVSERVARQNQRRDKPPDPARPCRPEDLDERMEMAAEVSEHASQQSTQIKREKFLRSPRQLKKVADAVSALNEVRAPKARRVSRACSPIVIIPDDEQGQALLRADRSRRTLRVRNEAVQVRPDEFINQSLEHSDACSDPSLANSVKLGLPQTQKNFFEELGLAGSQDKDVFDQFEEKREMKEKVRSRTRQEVRFCETVSRMNHDFISAPANQYFLSPHVGVLGFGTQQKPIKRSIEQEGKRRKLSKKVSAGNFDFNPTPVFHDNASQTFVQNFGPRPEVPVEENGAFQQKESEVVQRVSPLKKDAQAQDVLDFLDRATSKASQVRERQPLPMRRAKTVIGYSMSASAAPQNVPDFLDRPHTEVREYFQGSNDSLPWSKTPYQFPRAEPEIQADRMIERPEVERLQKVAMDRPKTSHRLRVYPRKMF</sequence>
<feature type="region of interest" description="Disordered" evidence="1">
    <location>
        <begin position="171"/>
        <end position="201"/>
    </location>
</feature>
<protein>
    <submittedName>
        <fullName evidence="2">Uncharacterized protein</fullName>
    </submittedName>
</protein>
<dbReference type="OrthoDB" id="10673498at2759"/>
<dbReference type="Proteomes" id="UP000186922">
    <property type="component" value="Unassembled WGS sequence"/>
</dbReference>
<dbReference type="EMBL" id="BDGG01000002">
    <property type="protein sequence ID" value="GAU92288.1"/>
    <property type="molecule type" value="Genomic_DNA"/>
</dbReference>
<feature type="region of interest" description="Disordered" evidence="1">
    <location>
        <begin position="1"/>
        <end position="105"/>
    </location>
</feature>
<evidence type="ECO:0000313" key="2">
    <source>
        <dbReference type="EMBL" id="GAU92288.1"/>
    </source>
</evidence>
<name>A0A1D1V1H0_RAMVA</name>
<comment type="caution">
    <text evidence="2">The sequence shown here is derived from an EMBL/GenBank/DDBJ whole genome shotgun (WGS) entry which is preliminary data.</text>
</comment>
<proteinExistence type="predicted"/>
<evidence type="ECO:0000256" key="1">
    <source>
        <dbReference type="SAM" id="MobiDB-lite"/>
    </source>
</evidence>
<reference evidence="2 3" key="1">
    <citation type="journal article" date="2016" name="Nat. Commun.">
        <title>Extremotolerant tardigrade genome and improved radiotolerance of human cultured cells by tardigrade-unique protein.</title>
        <authorList>
            <person name="Hashimoto T."/>
            <person name="Horikawa D.D."/>
            <person name="Saito Y."/>
            <person name="Kuwahara H."/>
            <person name="Kozuka-Hata H."/>
            <person name="Shin-I T."/>
            <person name="Minakuchi Y."/>
            <person name="Ohishi K."/>
            <person name="Motoyama A."/>
            <person name="Aizu T."/>
            <person name="Enomoto A."/>
            <person name="Kondo K."/>
            <person name="Tanaka S."/>
            <person name="Hara Y."/>
            <person name="Koshikawa S."/>
            <person name="Sagara H."/>
            <person name="Miura T."/>
            <person name="Yokobori S."/>
            <person name="Miyagawa K."/>
            <person name="Suzuki Y."/>
            <person name="Kubo T."/>
            <person name="Oyama M."/>
            <person name="Kohara Y."/>
            <person name="Fujiyama A."/>
            <person name="Arakawa K."/>
            <person name="Katayama T."/>
            <person name="Toyoda A."/>
            <person name="Kunieda T."/>
        </authorList>
    </citation>
    <scope>NUCLEOTIDE SEQUENCE [LARGE SCALE GENOMIC DNA]</scope>
    <source>
        <strain evidence="2 3">YOKOZUNA-1</strain>
    </source>
</reference>
<feature type="compositionally biased region" description="Basic and acidic residues" evidence="1">
    <location>
        <begin position="18"/>
        <end position="69"/>
    </location>
</feature>
<organism evidence="2 3">
    <name type="scientific">Ramazzottius varieornatus</name>
    <name type="common">Water bear</name>
    <name type="synonym">Tardigrade</name>
    <dbReference type="NCBI Taxonomy" id="947166"/>
    <lineage>
        <taxon>Eukaryota</taxon>
        <taxon>Metazoa</taxon>
        <taxon>Ecdysozoa</taxon>
        <taxon>Tardigrada</taxon>
        <taxon>Eutardigrada</taxon>
        <taxon>Parachela</taxon>
        <taxon>Hypsibioidea</taxon>
        <taxon>Ramazzottiidae</taxon>
        <taxon>Ramazzottius</taxon>
    </lineage>
</organism>
<evidence type="ECO:0000313" key="3">
    <source>
        <dbReference type="Proteomes" id="UP000186922"/>
    </source>
</evidence>
<accession>A0A1D1V1H0</accession>
<dbReference type="AlphaFoldDB" id="A0A1D1V1H0"/>
<keyword evidence="3" id="KW-1185">Reference proteome</keyword>
<gene>
    <name evidence="2" type="primary">RvY_04388-1</name>
    <name evidence="2" type="synonym">RvY_04388.1</name>
    <name evidence="2" type="ORF">RvY_04388</name>
</gene>